<evidence type="ECO:0000256" key="1">
    <source>
        <dbReference type="ARBA" id="ARBA00022679"/>
    </source>
</evidence>
<feature type="domain" description="Integrase zinc-binding" evidence="8">
    <location>
        <begin position="170"/>
        <end position="227"/>
    </location>
</feature>
<evidence type="ECO:0008006" key="11">
    <source>
        <dbReference type="Google" id="ProtNLM"/>
    </source>
</evidence>
<dbReference type="PANTHER" id="PTHR37984:SF5">
    <property type="entry name" value="PROTEIN NYNRIN-LIKE"/>
    <property type="match status" value="1"/>
</dbReference>
<evidence type="ECO:0000256" key="3">
    <source>
        <dbReference type="ARBA" id="ARBA00022722"/>
    </source>
</evidence>
<dbReference type="Gene3D" id="1.10.340.70">
    <property type="match status" value="1"/>
</dbReference>
<name>A0ABQ5SNX5_9CHLO</name>
<feature type="domain" description="Reverse transcriptase RNase H-like" evidence="7">
    <location>
        <begin position="4"/>
        <end position="79"/>
    </location>
</feature>
<dbReference type="Proteomes" id="UP001165090">
    <property type="component" value="Unassembled WGS sequence"/>
</dbReference>
<dbReference type="InterPro" id="IPR041588">
    <property type="entry name" value="Integrase_H2C2"/>
</dbReference>
<dbReference type="PANTHER" id="PTHR37984">
    <property type="entry name" value="PROTEIN CBG26694"/>
    <property type="match status" value="1"/>
</dbReference>
<protein>
    <recommendedName>
        <fullName evidence="11">Integrase zinc-binding domain-containing protein</fullName>
    </recommendedName>
</protein>
<evidence type="ECO:0000256" key="6">
    <source>
        <dbReference type="ARBA" id="ARBA00022918"/>
    </source>
</evidence>
<organism evidence="9 10">
    <name type="scientific">Volvox africanus</name>
    <dbReference type="NCBI Taxonomy" id="51714"/>
    <lineage>
        <taxon>Eukaryota</taxon>
        <taxon>Viridiplantae</taxon>
        <taxon>Chlorophyta</taxon>
        <taxon>core chlorophytes</taxon>
        <taxon>Chlorophyceae</taxon>
        <taxon>CS clade</taxon>
        <taxon>Chlamydomonadales</taxon>
        <taxon>Volvocaceae</taxon>
        <taxon>Volvox</taxon>
    </lineage>
</organism>
<sequence>LQEGRPIAFTSKKFSGAEICYTTGEQELLAVLHALKEWRCYLEGRPFTLKTDHKPLTFLQSVPTLNRRQARWMEYLARFNCTWEYISGKLNIADALSRHPLLHAAILAAPVVRPRSEEVLIATDLAERLKVAYNADAWFADPANVENLRKQNGLWLRTEGAPTQIVVPNDDALRYDILARFHKDPLAGHPGSKRLIDLVQRSFWWPRLAKDAANFVQTCSLCQRNKALSDPSPLRPPPPPPPQ</sequence>
<feature type="non-terminal residue" evidence="9">
    <location>
        <position position="1"/>
    </location>
</feature>
<keyword evidence="5" id="KW-0378">Hydrolase</keyword>
<keyword evidence="1" id="KW-0808">Transferase</keyword>
<dbReference type="SUPFAM" id="SSF56672">
    <property type="entry name" value="DNA/RNA polymerases"/>
    <property type="match status" value="1"/>
</dbReference>
<keyword evidence="6" id="KW-0695">RNA-directed DNA polymerase</keyword>
<dbReference type="Pfam" id="PF17921">
    <property type="entry name" value="Integrase_H2C2"/>
    <property type="match status" value="1"/>
</dbReference>
<keyword evidence="4" id="KW-0255">Endonuclease</keyword>
<keyword evidence="2" id="KW-0548">Nucleotidyltransferase</keyword>
<evidence type="ECO:0000259" key="7">
    <source>
        <dbReference type="Pfam" id="PF17917"/>
    </source>
</evidence>
<gene>
    <name evidence="9" type="ORF">VaNZ11_016210</name>
</gene>
<keyword evidence="10" id="KW-1185">Reference proteome</keyword>
<proteinExistence type="predicted"/>
<dbReference type="CDD" id="cd09274">
    <property type="entry name" value="RNase_HI_RT_Ty3"/>
    <property type="match status" value="1"/>
</dbReference>
<comment type="caution">
    <text evidence="9">The sequence shown here is derived from an EMBL/GenBank/DDBJ whole genome shotgun (WGS) entry which is preliminary data.</text>
</comment>
<dbReference type="InterPro" id="IPR043502">
    <property type="entry name" value="DNA/RNA_pol_sf"/>
</dbReference>
<evidence type="ECO:0000313" key="9">
    <source>
        <dbReference type="EMBL" id="GLI71128.1"/>
    </source>
</evidence>
<evidence type="ECO:0000313" key="10">
    <source>
        <dbReference type="Proteomes" id="UP001165090"/>
    </source>
</evidence>
<keyword evidence="3" id="KW-0540">Nuclease</keyword>
<evidence type="ECO:0000259" key="8">
    <source>
        <dbReference type="Pfam" id="PF17921"/>
    </source>
</evidence>
<evidence type="ECO:0000256" key="2">
    <source>
        <dbReference type="ARBA" id="ARBA00022695"/>
    </source>
</evidence>
<dbReference type="InterPro" id="IPR041373">
    <property type="entry name" value="RT_RNaseH"/>
</dbReference>
<dbReference type="Pfam" id="PF17917">
    <property type="entry name" value="RT_RNaseH"/>
    <property type="match status" value="1"/>
</dbReference>
<dbReference type="InterPro" id="IPR050951">
    <property type="entry name" value="Retrovirus_Pol_polyprotein"/>
</dbReference>
<evidence type="ECO:0000256" key="5">
    <source>
        <dbReference type="ARBA" id="ARBA00022801"/>
    </source>
</evidence>
<reference evidence="9 10" key="1">
    <citation type="journal article" date="2023" name="IScience">
        <title>Expanded male sex-determining region conserved during the evolution of homothallism in the green alga Volvox.</title>
        <authorList>
            <person name="Yamamoto K."/>
            <person name="Matsuzaki R."/>
            <person name="Mahakham W."/>
            <person name="Heman W."/>
            <person name="Sekimoto H."/>
            <person name="Kawachi M."/>
            <person name="Minakuchi Y."/>
            <person name="Toyoda A."/>
            <person name="Nozaki H."/>
        </authorList>
    </citation>
    <scope>NUCLEOTIDE SEQUENCE [LARGE SCALE GENOMIC DNA]</scope>
    <source>
        <strain evidence="9 10">NIES-4468</strain>
    </source>
</reference>
<evidence type="ECO:0000256" key="4">
    <source>
        <dbReference type="ARBA" id="ARBA00022759"/>
    </source>
</evidence>
<accession>A0ABQ5SNX5</accession>
<dbReference type="EMBL" id="BSDZ01000103">
    <property type="protein sequence ID" value="GLI71128.1"/>
    <property type="molecule type" value="Genomic_DNA"/>
</dbReference>